<dbReference type="SUPFAM" id="SSF82866">
    <property type="entry name" value="Multidrug efflux transporter AcrB transmembrane domain"/>
    <property type="match status" value="2"/>
</dbReference>
<comment type="subcellular location">
    <subcellularLocation>
        <location evidence="1">Membrane</location>
        <topology evidence="1">Multi-pass membrane protein</topology>
    </subcellularLocation>
</comment>
<keyword evidence="11" id="KW-1185">Reference proteome</keyword>
<dbReference type="GO" id="GO:0007224">
    <property type="term" value="P:smoothened signaling pathway"/>
    <property type="evidence" value="ECO:0007669"/>
    <property type="project" value="TreeGrafter"/>
</dbReference>
<reference evidence="11" key="1">
    <citation type="journal article" date="2023" name="Commun. Biol.">
        <title>Genome analysis of Parmales, the sister group of diatoms, reveals the evolutionary specialization of diatoms from phago-mixotrophs to photoautotrophs.</title>
        <authorList>
            <person name="Ban H."/>
            <person name="Sato S."/>
            <person name="Yoshikawa S."/>
            <person name="Yamada K."/>
            <person name="Nakamura Y."/>
            <person name="Ichinomiya M."/>
            <person name="Sato N."/>
            <person name="Blanc-Mathieu R."/>
            <person name="Endo H."/>
            <person name="Kuwata A."/>
            <person name="Ogata H."/>
        </authorList>
    </citation>
    <scope>NUCLEOTIDE SEQUENCE [LARGE SCALE GENOMIC DNA]</scope>
</reference>
<feature type="region of interest" description="Disordered" evidence="7">
    <location>
        <begin position="572"/>
        <end position="601"/>
    </location>
</feature>
<feature type="transmembrane region" description="Helical" evidence="8">
    <location>
        <begin position="500"/>
        <end position="518"/>
    </location>
</feature>
<keyword evidence="4 8" id="KW-0472">Membrane</keyword>
<dbReference type="GO" id="GO:0016020">
    <property type="term" value="C:membrane"/>
    <property type="evidence" value="ECO:0007669"/>
    <property type="project" value="UniProtKB-SubCell"/>
</dbReference>
<organism evidence="10 11">
    <name type="scientific">Triparma columacea</name>
    <dbReference type="NCBI Taxonomy" id="722753"/>
    <lineage>
        <taxon>Eukaryota</taxon>
        <taxon>Sar</taxon>
        <taxon>Stramenopiles</taxon>
        <taxon>Ochrophyta</taxon>
        <taxon>Bolidophyceae</taxon>
        <taxon>Parmales</taxon>
        <taxon>Triparmaceae</taxon>
        <taxon>Triparma</taxon>
    </lineage>
</organism>
<keyword evidence="2 8" id="KW-0812">Transmembrane</keyword>
<evidence type="ECO:0000256" key="2">
    <source>
        <dbReference type="ARBA" id="ARBA00022692"/>
    </source>
</evidence>
<evidence type="ECO:0000256" key="3">
    <source>
        <dbReference type="ARBA" id="ARBA00022989"/>
    </source>
</evidence>
<comment type="similarity">
    <text evidence="6">Belongs to the dispatched family.</text>
</comment>
<feature type="transmembrane region" description="Helical" evidence="8">
    <location>
        <begin position="976"/>
        <end position="999"/>
    </location>
</feature>
<dbReference type="Gene3D" id="1.20.1640.10">
    <property type="entry name" value="Multidrug efflux transporter AcrB transmembrane domain"/>
    <property type="match status" value="2"/>
</dbReference>
<feature type="transmembrane region" description="Helical" evidence="8">
    <location>
        <begin position="414"/>
        <end position="436"/>
    </location>
</feature>
<feature type="transmembrane region" description="Helical" evidence="8">
    <location>
        <begin position="1049"/>
        <end position="1073"/>
    </location>
</feature>
<evidence type="ECO:0000256" key="7">
    <source>
        <dbReference type="SAM" id="MobiDB-lite"/>
    </source>
</evidence>
<dbReference type="PANTHER" id="PTHR45951">
    <property type="entry name" value="PROTEIN DISPATCHED-RELATED"/>
    <property type="match status" value="1"/>
</dbReference>
<dbReference type="OrthoDB" id="193905at2759"/>
<accession>A0A9W7G8Z7</accession>
<evidence type="ECO:0000256" key="5">
    <source>
        <dbReference type="ARBA" id="ARBA00023180"/>
    </source>
</evidence>
<feature type="compositionally biased region" description="Basic and acidic residues" evidence="7">
    <location>
        <begin position="572"/>
        <end position="593"/>
    </location>
</feature>
<dbReference type="EMBL" id="BRYA01000067">
    <property type="protein sequence ID" value="GMI36637.1"/>
    <property type="molecule type" value="Genomic_DNA"/>
</dbReference>
<evidence type="ECO:0000256" key="6">
    <source>
        <dbReference type="ARBA" id="ARBA00038046"/>
    </source>
</evidence>
<evidence type="ECO:0000256" key="4">
    <source>
        <dbReference type="ARBA" id="ARBA00023136"/>
    </source>
</evidence>
<dbReference type="Proteomes" id="UP001165065">
    <property type="component" value="Unassembled WGS sequence"/>
</dbReference>
<keyword evidence="5" id="KW-0325">Glycoprotein</keyword>
<protein>
    <recommendedName>
        <fullName evidence="9">SSD domain-containing protein</fullName>
    </recommendedName>
</protein>
<dbReference type="InterPro" id="IPR052081">
    <property type="entry name" value="Dispatched_Hh_regulator"/>
</dbReference>
<keyword evidence="3 8" id="KW-1133">Transmembrane helix</keyword>
<proteinExistence type="inferred from homology"/>
<comment type="caution">
    <text evidence="10">The sequence shown here is derived from an EMBL/GenBank/DDBJ whole genome shotgun (WGS) entry which is preliminary data.</text>
</comment>
<evidence type="ECO:0000313" key="11">
    <source>
        <dbReference type="Proteomes" id="UP001165065"/>
    </source>
</evidence>
<feature type="domain" description="SSD" evidence="9">
    <location>
        <begin position="415"/>
        <end position="555"/>
    </location>
</feature>
<feature type="transmembrane region" description="Helical" evidence="8">
    <location>
        <begin position="945"/>
        <end position="964"/>
    </location>
</feature>
<feature type="transmembrane region" description="Helical" evidence="8">
    <location>
        <begin position="655"/>
        <end position="673"/>
    </location>
</feature>
<dbReference type="GO" id="GO:0022857">
    <property type="term" value="F:transmembrane transporter activity"/>
    <property type="evidence" value="ECO:0007669"/>
    <property type="project" value="TreeGrafter"/>
</dbReference>
<evidence type="ECO:0000256" key="8">
    <source>
        <dbReference type="SAM" id="Phobius"/>
    </source>
</evidence>
<dbReference type="PANTHER" id="PTHR45951:SF3">
    <property type="entry name" value="PROTEIN DISPATCHED"/>
    <property type="match status" value="1"/>
</dbReference>
<gene>
    <name evidence="10" type="ORF">TrCOL_g9955</name>
</gene>
<name>A0A9W7G8Z7_9STRA</name>
<feature type="transmembrane region" description="Helical" evidence="8">
    <location>
        <begin position="17"/>
        <end position="34"/>
    </location>
</feature>
<dbReference type="InterPro" id="IPR000731">
    <property type="entry name" value="SSD"/>
</dbReference>
<feature type="transmembrane region" description="Helical" evidence="8">
    <location>
        <begin position="530"/>
        <end position="556"/>
    </location>
</feature>
<feature type="transmembrane region" description="Helical" evidence="8">
    <location>
        <begin position="1020"/>
        <end position="1043"/>
    </location>
</feature>
<evidence type="ECO:0000256" key="1">
    <source>
        <dbReference type="ARBA" id="ARBA00004141"/>
    </source>
</evidence>
<dbReference type="PROSITE" id="PS50156">
    <property type="entry name" value="SSD"/>
    <property type="match status" value="1"/>
</dbReference>
<dbReference type="InterPro" id="IPR003392">
    <property type="entry name" value="PTHD_SSD"/>
</dbReference>
<dbReference type="AlphaFoldDB" id="A0A9W7G8Z7"/>
<feature type="transmembrane region" description="Helical" evidence="8">
    <location>
        <begin position="391"/>
        <end position="408"/>
    </location>
</feature>
<evidence type="ECO:0000313" key="10">
    <source>
        <dbReference type="EMBL" id="GMI36637.1"/>
    </source>
</evidence>
<evidence type="ECO:0000259" key="9">
    <source>
        <dbReference type="PROSITE" id="PS50156"/>
    </source>
</evidence>
<dbReference type="Pfam" id="PF02460">
    <property type="entry name" value="Patched"/>
    <property type="match status" value="1"/>
</dbReference>
<sequence length="1119" mass="126198">MSVISRYSSFVSSYPRVFGLFISLLSLSLTYLSFSNLPPSYIDTEDPTSGFIPKRTDVMGKVLARDRMDVPYRYGMEYQYYGSKDEGIREGRGTELLCPRLSLEGDEFITLFFHSVSNSKPSDNTLLTKEGLQKMCEVDKVVRNFVDSKGRGYRSACKMDERYTDHKHPDRRRECCGSRTVWNAGRLEDGFDDDDDYERGNVWDPFSNKERDFRVTNECGDITEEDAGNLRDILSECAEYFSPSLDGELVQCAGAAQIVDPVKSPDLGSPEYMAAFVKVVECSGRVPGKCMRGDGAGVMDALLSLLPAEAARELKGKGRTKFNMARIMVPVTGEQWQNAEWKEELMGELNKLYFFENGEKALGGGSKGVGLLAYQLGIKRELFGGYIHGDIIYALIACGAVLLIMWWYTNSLRVTVLAFLEILTSLGLGFFVYCTVLRMPQFPMMNATTIFLAIGIGADDVFVYVDSWRHSRTEVPRNMEGGRETDRDWKARRLEYSLRHAGMSTFVTSFTTSAAFFANCATKIISVKCFGLYAGIVILCDYLLMITFLPAVVMHYDNVVCGSHSKEAEEGDGRTRYIVENGQGDHDGDKEGETPPPASTRGQIARKKIAAMADASRALFDTFFQSFIPSLLLGDYFAKLFQSESMHTHRKFREWAFALFWSLVLGSIGIYSIKVSFINPGLTVPAAAGYQLFYDEHPFEKWDMVYSQKFTTATVAGVKMFVQWWFGIEGTDNSNPWDPWDAGTTRPYPMDIYKKESQQFFWDFAKDVEIQSWFGNFNRNFMPPFHSMMMGDCNSWNATVTSDEGIFHRCCGHEKFPWEEDTFKECLDFWTANNGWNANDQGIYYDTSGKIAAIKLNVITNQDFSSSNQVIGTWWKVIEDFNERWIYSNPNLADTGLNKGWASSQLQLWDVQTSLGNGVRYTLQMSLVTASLVLLLTTKNIVVTFLSMLTISSILGCTIAVLIWEGWHLSILESVVFSVAVGLSVDFCVHYGWALLMALRENEHIERRPLIVASLREMGGSVTMGSVTTIIAGCVMLMCRTLFFLRFGTFLIVCMCFSWFFSSFFLMSCVSAIPHTKYLLDVNFKSIGNALNWKQSVNFKGGAIVMVEVGENEDELGRD</sequence>